<keyword evidence="2" id="KW-1185">Reference proteome</keyword>
<gene>
    <name evidence="1" type="ORF">BpHYR1_023747</name>
</gene>
<proteinExistence type="predicted"/>
<name>A0A3M7RR20_BRAPC</name>
<organism evidence="1 2">
    <name type="scientific">Brachionus plicatilis</name>
    <name type="common">Marine rotifer</name>
    <name type="synonym">Brachionus muelleri</name>
    <dbReference type="NCBI Taxonomy" id="10195"/>
    <lineage>
        <taxon>Eukaryota</taxon>
        <taxon>Metazoa</taxon>
        <taxon>Spiralia</taxon>
        <taxon>Gnathifera</taxon>
        <taxon>Rotifera</taxon>
        <taxon>Eurotatoria</taxon>
        <taxon>Monogononta</taxon>
        <taxon>Pseudotrocha</taxon>
        <taxon>Ploima</taxon>
        <taxon>Brachionidae</taxon>
        <taxon>Brachionus</taxon>
    </lineage>
</organism>
<sequence>MWPTAKNRLCIELIILIWRTEGNKVKKLIGVPSRCRTTNLMLSLNIEDSYLENQKVEFILKLIENKYNKNILLKNLESDGKKVYGLAQHIYLKKTLTPLKKSPCCLEMEDTQRDNNLIKNIKRMFSKSNQIKIALVPVESSDAAKLAPKKALSKQSNPVECSICEAFLITKYVIIDH</sequence>
<dbReference type="AlphaFoldDB" id="A0A3M7RR20"/>
<protein>
    <submittedName>
        <fullName evidence="1">Uncharacterized protein</fullName>
    </submittedName>
</protein>
<comment type="caution">
    <text evidence="1">The sequence shown here is derived from an EMBL/GenBank/DDBJ whole genome shotgun (WGS) entry which is preliminary data.</text>
</comment>
<accession>A0A3M7RR20</accession>
<evidence type="ECO:0000313" key="2">
    <source>
        <dbReference type="Proteomes" id="UP000276133"/>
    </source>
</evidence>
<evidence type="ECO:0000313" key="1">
    <source>
        <dbReference type="EMBL" id="RNA25738.1"/>
    </source>
</evidence>
<dbReference type="EMBL" id="REGN01002867">
    <property type="protein sequence ID" value="RNA25738.1"/>
    <property type="molecule type" value="Genomic_DNA"/>
</dbReference>
<dbReference type="Proteomes" id="UP000276133">
    <property type="component" value="Unassembled WGS sequence"/>
</dbReference>
<reference evidence="1 2" key="1">
    <citation type="journal article" date="2018" name="Sci. Rep.">
        <title>Genomic signatures of local adaptation to the degree of environmental predictability in rotifers.</title>
        <authorList>
            <person name="Franch-Gras L."/>
            <person name="Hahn C."/>
            <person name="Garcia-Roger E.M."/>
            <person name="Carmona M.J."/>
            <person name="Serra M."/>
            <person name="Gomez A."/>
        </authorList>
    </citation>
    <scope>NUCLEOTIDE SEQUENCE [LARGE SCALE GENOMIC DNA]</scope>
    <source>
        <strain evidence="1">HYR1</strain>
    </source>
</reference>